<gene>
    <name evidence="2" type="ORF">SDC9_94053</name>
</gene>
<accession>A0A645ACC9</accession>
<keyword evidence="2" id="KW-0378">Hydrolase</keyword>
<proteinExistence type="predicted"/>
<feature type="domain" description="HIT" evidence="1">
    <location>
        <begin position="5"/>
        <end position="113"/>
    </location>
</feature>
<organism evidence="2">
    <name type="scientific">bioreactor metagenome</name>
    <dbReference type="NCBI Taxonomy" id="1076179"/>
    <lineage>
        <taxon>unclassified sequences</taxon>
        <taxon>metagenomes</taxon>
        <taxon>ecological metagenomes</taxon>
    </lineage>
</organism>
<dbReference type="PRINTS" id="PR00332">
    <property type="entry name" value="HISTRIAD"/>
</dbReference>
<sequence>MRDCVFCRIINKEEDAEIVYENDYVISFYTITPTTDVHVLVVPKKHIVNILDITDNDHIYITEIHKAFIHISKLLNIDDSGFRIVTNTGKHGQQEVMHLHYHLTGGRQLKWEM</sequence>
<dbReference type="InterPro" id="IPR001310">
    <property type="entry name" value="Histidine_triad_HIT"/>
</dbReference>
<dbReference type="Gene3D" id="3.30.428.10">
    <property type="entry name" value="HIT-like"/>
    <property type="match status" value="1"/>
</dbReference>
<dbReference type="SUPFAM" id="SSF54197">
    <property type="entry name" value="HIT-like"/>
    <property type="match status" value="1"/>
</dbReference>
<reference evidence="2" key="1">
    <citation type="submission" date="2019-08" db="EMBL/GenBank/DDBJ databases">
        <authorList>
            <person name="Kucharzyk K."/>
            <person name="Murdoch R.W."/>
            <person name="Higgins S."/>
            <person name="Loffler F."/>
        </authorList>
    </citation>
    <scope>NUCLEOTIDE SEQUENCE</scope>
</reference>
<dbReference type="GO" id="GO:0016787">
    <property type="term" value="F:hydrolase activity"/>
    <property type="evidence" value="ECO:0007669"/>
    <property type="project" value="UniProtKB-KW"/>
</dbReference>
<dbReference type="InterPro" id="IPR011146">
    <property type="entry name" value="HIT-like"/>
</dbReference>
<name>A0A645ACC9_9ZZZZ</name>
<dbReference type="AlphaFoldDB" id="A0A645ACC9"/>
<comment type="caution">
    <text evidence="2">The sequence shown here is derived from an EMBL/GenBank/DDBJ whole genome shotgun (WGS) entry which is preliminary data.</text>
</comment>
<dbReference type="EC" id="3.9.1.-" evidence="2"/>
<dbReference type="Pfam" id="PF01230">
    <property type="entry name" value="HIT"/>
    <property type="match status" value="1"/>
</dbReference>
<protein>
    <submittedName>
        <fullName evidence="2">Purine nucleoside phosphoramidase</fullName>
        <ecNumber evidence="2">3.9.1.-</ecNumber>
    </submittedName>
</protein>
<dbReference type="PROSITE" id="PS51084">
    <property type="entry name" value="HIT_2"/>
    <property type="match status" value="1"/>
</dbReference>
<dbReference type="EMBL" id="VSSQ01011643">
    <property type="protein sequence ID" value="MPM47344.1"/>
    <property type="molecule type" value="Genomic_DNA"/>
</dbReference>
<dbReference type="PANTHER" id="PTHR23089">
    <property type="entry name" value="HISTIDINE TRIAD HIT PROTEIN"/>
    <property type="match status" value="1"/>
</dbReference>
<dbReference type="InterPro" id="IPR036265">
    <property type="entry name" value="HIT-like_sf"/>
</dbReference>
<evidence type="ECO:0000259" key="1">
    <source>
        <dbReference type="PROSITE" id="PS51084"/>
    </source>
</evidence>
<evidence type="ECO:0000313" key="2">
    <source>
        <dbReference type="EMBL" id="MPM47344.1"/>
    </source>
</evidence>